<feature type="signal peptide" evidence="2">
    <location>
        <begin position="1"/>
        <end position="31"/>
    </location>
</feature>
<dbReference type="Gene3D" id="2.60.40.10">
    <property type="entry name" value="Immunoglobulins"/>
    <property type="match status" value="1"/>
</dbReference>
<reference evidence="3" key="1">
    <citation type="submission" date="2022-07" db="EMBL/GenBank/DDBJ databases">
        <title>Marinobacter iranensis a new bacterium isolate from a hipersaline lake in Iran.</title>
        <authorList>
            <person name="Mohammad A.M.A."/>
            <person name="Cristina S.-P."/>
            <person name="Antonio V."/>
        </authorList>
    </citation>
    <scope>NUCLEOTIDE SEQUENCE</scope>
    <source>
        <strain evidence="3">71-i</strain>
    </source>
</reference>
<dbReference type="RefSeq" id="WP_275707351.1">
    <property type="nucleotide sequence ID" value="NZ_JANCMW010000008.1"/>
</dbReference>
<evidence type="ECO:0000256" key="1">
    <source>
        <dbReference type="SAM" id="MobiDB-lite"/>
    </source>
</evidence>
<protein>
    <submittedName>
        <fullName evidence="3">Ig-like domain-containing protein</fullName>
    </submittedName>
</protein>
<proteinExistence type="predicted"/>
<dbReference type="InterPro" id="IPR013783">
    <property type="entry name" value="Ig-like_fold"/>
</dbReference>
<dbReference type="SUPFAM" id="SSF49373">
    <property type="entry name" value="Invasin/intimin cell-adhesion fragments"/>
    <property type="match status" value="1"/>
</dbReference>
<comment type="caution">
    <text evidence="3">The sequence shown here is derived from an EMBL/GenBank/DDBJ whole genome shotgun (WGS) entry which is preliminary data.</text>
</comment>
<sequence length="566" mass="58231">MSGKFLTRASVISLALLLAACGGDDSSSSLAGTGGSNGGANDGGGSTGDGEQTISLELGTGSGSNFQSGNMVVSATNLSSGGSTRLEFNVVNAAAGNSIYNSEETSVTISSLCQSAVFDTPITTASGSFSTTYEAGCAGTDTITARLSNGSSATANINVAAPEIGELEFLTVSPDSIALSGSSTSGRPSVSDVTFQLNDRNGNPITTGEEIEFTLSTTVGGISLSQTSTETDEEGVASTRVNAGTVATVVSVTATYTPDSGTTIQTTSAPISISATIPDQDSFSLSVEENFLPNARNYDGVIVPITIRAADRNNNRIGDAVVNFLTNSGSVQSECILQDGACSIEWISQNPRSNDGVALILARTVGEESFRDQNSDGKYVQSEDDFNAAQDDLGEAFLDRNRNGAFDPGEEYFDYNSNGQYDSPNGIYNGTACMDTSGVECTTSLLEITRTGKLFLASDDIEITFTTAVQPGQVCAKIAGVFTDDIGALIAGPPPGGTEIAFSTTNGTVVAPSSFSSPTAYRETPVERCVTVEGDDTPSTGTFTVEVTPPAPYNSDPFVEQAPISD</sequence>
<keyword evidence="2" id="KW-0732">Signal</keyword>
<keyword evidence="4" id="KW-1185">Reference proteome</keyword>
<gene>
    <name evidence="3" type="ORF">NLU14_13400</name>
</gene>
<accession>A0ABT5YC03</accession>
<feature type="compositionally biased region" description="Gly residues" evidence="1">
    <location>
        <begin position="32"/>
        <end position="48"/>
    </location>
</feature>
<evidence type="ECO:0000256" key="2">
    <source>
        <dbReference type="SAM" id="SignalP"/>
    </source>
</evidence>
<dbReference type="Proteomes" id="UP001143391">
    <property type="component" value="Unassembled WGS sequence"/>
</dbReference>
<feature type="region of interest" description="Disordered" evidence="1">
    <location>
        <begin position="32"/>
        <end position="54"/>
    </location>
</feature>
<dbReference type="PROSITE" id="PS51257">
    <property type="entry name" value="PROKAR_LIPOPROTEIN"/>
    <property type="match status" value="1"/>
</dbReference>
<feature type="chain" id="PRO_5045093496" evidence="2">
    <location>
        <begin position="32"/>
        <end position="566"/>
    </location>
</feature>
<dbReference type="EMBL" id="JANCMW010000008">
    <property type="protein sequence ID" value="MDF0751221.1"/>
    <property type="molecule type" value="Genomic_DNA"/>
</dbReference>
<evidence type="ECO:0000313" key="4">
    <source>
        <dbReference type="Proteomes" id="UP001143391"/>
    </source>
</evidence>
<name>A0ABT5YC03_9GAMM</name>
<organism evidence="3 4">
    <name type="scientific">Marinobacter iranensis</name>
    <dbReference type="NCBI Taxonomy" id="2962607"/>
    <lineage>
        <taxon>Bacteria</taxon>
        <taxon>Pseudomonadati</taxon>
        <taxon>Pseudomonadota</taxon>
        <taxon>Gammaproteobacteria</taxon>
        <taxon>Pseudomonadales</taxon>
        <taxon>Marinobacteraceae</taxon>
        <taxon>Marinobacter</taxon>
    </lineage>
</organism>
<evidence type="ECO:0000313" key="3">
    <source>
        <dbReference type="EMBL" id="MDF0751221.1"/>
    </source>
</evidence>
<dbReference type="InterPro" id="IPR008964">
    <property type="entry name" value="Invasin/intimin_cell_adhesion"/>
</dbReference>